<proteinExistence type="predicted"/>
<comment type="caution">
    <text evidence="3">The sequence shown here is derived from an EMBL/GenBank/DDBJ whole genome shotgun (WGS) entry which is preliminary data.</text>
</comment>
<dbReference type="RefSeq" id="WP_356711991.1">
    <property type="nucleotide sequence ID" value="NZ_JBEXIP010000036.1"/>
</dbReference>
<evidence type="ECO:0008006" key="5">
    <source>
        <dbReference type="Google" id="ProtNLM"/>
    </source>
</evidence>
<dbReference type="Proteomes" id="UP001550044">
    <property type="component" value="Unassembled WGS sequence"/>
</dbReference>
<dbReference type="InterPro" id="IPR011050">
    <property type="entry name" value="Pectin_lyase_fold/virulence"/>
</dbReference>
<organism evidence="3 4">
    <name type="scientific">Streptomyces sp. 900116325</name>
    <dbReference type="NCBI Taxonomy" id="3154295"/>
    <lineage>
        <taxon>Bacteria</taxon>
        <taxon>Bacillati</taxon>
        <taxon>Actinomycetota</taxon>
        <taxon>Actinomycetes</taxon>
        <taxon>Kitasatosporales</taxon>
        <taxon>Streptomycetaceae</taxon>
        <taxon>Streptomyces</taxon>
    </lineage>
</organism>
<dbReference type="SUPFAM" id="SSF51126">
    <property type="entry name" value="Pectin lyase-like"/>
    <property type="match status" value="2"/>
</dbReference>
<feature type="chain" id="PRO_5045964598" description="Outer membrane repeat protein" evidence="2">
    <location>
        <begin position="34"/>
        <end position="415"/>
    </location>
</feature>
<dbReference type="EMBL" id="JBEXIP010000036">
    <property type="protein sequence ID" value="MET8437330.1"/>
    <property type="molecule type" value="Genomic_DNA"/>
</dbReference>
<evidence type="ECO:0000313" key="4">
    <source>
        <dbReference type="Proteomes" id="UP001550044"/>
    </source>
</evidence>
<name>A0ABV2UHK7_9ACTN</name>
<keyword evidence="2" id="KW-0732">Signal</keyword>
<evidence type="ECO:0000256" key="1">
    <source>
        <dbReference type="SAM" id="MobiDB-lite"/>
    </source>
</evidence>
<dbReference type="PANTHER" id="PTHR11319">
    <property type="entry name" value="G PROTEIN-COUPLED RECEPTOR-RELATED"/>
    <property type="match status" value="1"/>
</dbReference>
<keyword evidence="4" id="KW-1185">Reference proteome</keyword>
<evidence type="ECO:0000256" key="2">
    <source>
        <dbReference type="SAM" id="SignalP"/>
    </source>
</evidence>
<reference evidence="3 4" key="1">
    <citation type="submission" date="2024-06" db="EMBL/GenBank/DDBJ databases">
        <title>The Natural Products Discovery Center: Release of the First 8490 Sequenced Strains for Exploring Actinobacteria Biosynthetic Diversity.</title>
        <authorList>
            <person name="Kalkreuter E."/>
            <person name="Kautsar S.A."/>
            <person name="Yang D."/>
            <person name="Bader C.D."/>
            <person name="Teijaro C.N."/>
            <person name="Fluegel L."/>
            <person name="Davis C.M."/>
            <person name="Simpson J.R."/>
            <person name="Lauterbach L."/>
            <person name="Steele A.D."/>
            <person name="Gui C."/>
            <person name="Meng S."/>
            <person name="Li G."/>
            <person name="Viehrig K."/>
            <person name="Ye F."/>
            <person name="Su P."/>
            <person name="Kiefer A.F."/>
            <person name="Nichols A."/>
            <person name="Cepeda A.J."/>
            <person name="Yan W."/>
            <person name="Fan B."/>
            <person name="Jiang Y."/>
            <person name="Adhikari A."/>
            <person name="Zheng C.-J."/>
            <person name="Schuster L."/>
            <person name="Cowan T.M."/>
            <person name="Smanski M.J."/>
            <person name="Chevrette M.G."/>
            <person name="De Carvalho L.P.S."/>
            <person name="Shen B."/>
        </authorList>
    </citation>
    <scope>NUCLEOTIDE SEQUENCE [LARGE SCALE GENOMIC DNA]</scope>
    <source>
        <strain evidence="3 4">NPDC005137</strain>
    </source>
</reference>
<feature type="region of interest" description="Disordered" evidence="1">
    <location>
        <begin position="367"/>
        <end position="387"/>
    </location>
</feature>
<gene>
    <name evidence="3" type="ORF">ABZV61_32160</name>
</gene>
<dbReference type="PANTHER" id="PTHR11319:SF35">
    <property type="entry name" value="OUTER MEMBRANE PROTEIN PMPC-RELATED"/>
    <property type="match status" value="1"/>
</dbReference>
<feature type="signal peptide" evidence="2">
    <location>
        <begin position="1"/>
        <end position="33"/>
    </location>
</feature>
<protein>
    <recommendedName>
        <fullName evidence="5">Outer membrane repeat protein</fullName>
    </recommendedName>
</protein>
<accession>A0ABV2UHK7</accession>
<evidence type="ECO:0000313" key="3">
    <source>
        <dbReference type="EMBL" id="MET8437330.1"/>
    </source>
</evidence>
<sequence>MSGVFLRLVARTGGAVAALSLGLAVVPAVPAHAAVAHVGCNVEELRDAIDTANGAGGGTIDLAPKCTYTLTDANTVGSQNGFPAITTDITLKGGKRTVIERSSAPGTPEFRLFQVNAPDGELTLNRLTLRNGSTPFGGVALVFGSISVISSQLTGNHATFDGGAINGQSGSTITVTSSELEKNTADSVGGGISSLGDVTLTRTEVSRNTGGFGGGVAVSGPVTFNHSKVNGNTAAGASGGGGVYLLSTTGTFDSTDVSRNKATGAGADGGGILGSGNSIINLRSSWVSGNSATEVGGGILSQHELNARRSAVQDNTAGIQGGGIWSGGTTRLDGTKLKGNRTTAAGSQGGGLFAGSGTATLIRSEVSRNRADGTGSDGGGIYEQPGSTATIDRTKVANNHPNHCAPTGAVTGCVN</sequence>